<sequence length="280" mass="32217">MLKNEVICVRLYQSMWSARKTDKAVSTDTKHRYDAAEDAGSFNKKLAPASFLSGVNGAFAELDRFHKHCTVMWDDDGWRLLANADYFEYMAGMDERKADISRAVDMLQAGWSEFIENEEMRLGKMFDSTDYPTAHDLPEKYGTKIRRKILTTEADIRIADHDAIEASLREEIMAEHADNQQRAMKDLWDRLYEPVKKLAEKLQDPDLKAQKSLVENVWDVTQLLPKLNVFGDRALEAMYKEVEDKLCKHSVKKLKIDEDAYAETKAAVDGIMKKMEGYIS</sequence>
<name>A0A6M3L840_9ZZZZ</name>
<organism evidence="1">
    <name type="scientific">viral metagenome</name>
    <dbReference type="NCBI Taxonomy" id="1070528"/>
    <lineage>
        <taxon>unclassified sequences</taxon>
        <taxon>metagenomes</taxon>
        <taxon>organismal metagenomes</taxon>
    </lineage>
</organism>
<protein>
    <submittedName>
        <fullName evidence="1">Uncharacterized protein</fullName>
    </submittedName>
</protein>
<accession>A0A6M3L840</accession>
<dbReference type="EMBL" id="MT142969">
    <property type="protein sequence ID" value="QJA91197.1"/>
    <property type="molecule type" value="Genomic_DNA"/>
</dbReference>
<proteinExistence type="predicted"/>
<dbReference type="AlphaFoldDB" id="A0A6M3L840"/>
<reference evidence="1" key="1">
    <citation type="submission" date="2020-03" db="EMBL/GenBank/DDBJ databases">
        <title>The deep terrestrial virosphere.</title>
        <authorList>
            <person name="Holmfeldt K."/>
            <person name="Nilsson E."/>
            <person name="Simone D."/>
            <person name="Lopez-Fernandez M."/>
            <person name="Wu X."/>
            <person name="de Brujin I."/>
            <person name="Lundin D."/>
            <person name="Andersson A."/>
            <person name="Bertilsson S."/>
            <person name="Dopson M."/>
        </authorList>
    </citation>
    <scope>NUCLEOTIDE SEQUENCE</scope>
    <source>
        <strain evidence="1">MM415B03436</strain>
    </source>
</reference>
<evidence type="ECO:0000313" key="1">
    <source>
        <dbReference type="EMBL" id="QJA91197.1"/>
    </source>
</evidence>
<gene>
    <name evidence="1" type="ORF">MM415B03436_0004</name>
</gene>